<dbReference type="AlphaFoldDB" id="A0A7J6TC16"/>
<dbReference type="EMBL" id="JABANM010008851">
    <property type="protein sequence ID" value="KAF4741910.1"/>
    <property type="molecule type" value="Genomic_DNA"/>
</dbReference>
<evidence type="ECO:0000313" key="1">
    <source>
        <dbReference type="EMBL" id="KAF4741910.1"/>
    </source>
</evidence>
<feature type="non-terminal residue" evidence="1">
    <location>
        <position position="1"/>
    </location>
</feature>
<accession>A0A7J6TC16</accession>
<dbReference type="Proteomes" id="UP000574390">
    <property type="component" value="Unassembled WGS sequence"/>
</dbReference>
<name>A0A7J6TC16_PEROL</name>
<gene>
    <name evidence="1" type="primary">VPS13A_3</name>
    <name evidence="1" type="ORF">FOZ62_003929</name>
</gene>
<sequence>MSTNGGGKMAPVRRSSLQNFIAKIEHDLWNGEMTIANAKLNAAALSKYLRSANLTE</sequence>
<reference evidence="1 2" key="1">
    <citation type="submission" date="2020-04" db="EMBL/GenBank/DDBJ databases">
        <title>Perkinsus olseni comparative genomics.</title>
        <authorList>
            <person name="Bogema D.R."/>
        </authorList>
    </citation>
    <scope>NUCLEOTIDE SEQUENCE [LARGE SCALE GENOMIC DNA]</scope>
    <source>
        <strain evidence="1">ATCC PRA-205</strain>
    </source>
</reference>
<evidence type="ECO:0000313" key="2">
    <source>
        <dbReference type="Proteomes" id="UP000574390"/>
    </source>
</evidence>
<protein>
    <submittedName>
        <fullName evidence="1">Vacuolar protein</fullName>
    </submittedName>
</protein>
<comment type="caution">
    <text evidence="1">The sequence shown here is derived from an EMBL/GenBank/DDBJ whole genome shotgun (WGS) entry which is preliminary data.</text>
</comment>
<organism evidence="1 2">
    <name type="scientific">Perkinsus olseni</name>
    <name type="common">Perkinsus atlanticus</name>
    <dbReference type="NCBI Taxonomy" id="32597"/>
    <lineage>
        <taxon>Eukaryota</taxon>
        <taxon>Sar</taxon>
        <taxon>Alveolata</taxon>
        <taxon>Perkinsozoa</taxon>
        <taxon>Perkinsea</taxon>
        <taxon>Perkinsida</taxon>
        <taxon>Perkinsidae</taxon>
        <taxon>Perkinsus</taxon>
    </lineage>
</organism>
<proteinExistence type="predicted"/>